<keyword evidence="1" id="KW-0813">Transport</keyword>
<protein>
    <recommendedName>
        <fullName evidence="5">Agenet domain-containing protein</fullName>
    </recommendedName>
</protein>
<evidence type="ECO:0000313" key="7">
    <source>
        <dbReference type="Proteomes" id="UP001085076"/>
    </source>
</evidence>
<dbReference type="OrthoDB" id="938602at2759"/>
<dbReference type="Pfam" id="PF05641">
    <property type="entry name" value="Agenet"/>
    <property type="match status" value="3"/>
</dbReference>
<comment type="caution">
    <text evidence="6">The sequence shown here is derived from an EMBL/GenBank/DDBJ whole genome shotgun (WGS) entry which is preliminary data.</text>
</comment>
<gene>
    <name evidence="6" type="ORF">J5N97_003830</name>
</gene>
<dbReference type="PANTHER" id="PTHR31917">
    <property type="entry name" value="AGENET DOMAIN-CONTAINING PROTEIN-RELATED"/>
    <property type="match status" value="1"/>
</dbReference>
<evidence type="ECO:0000313" key="6">
    <source>
        <dbReference type="EMBL" id="KAJ0985474.1"/>
    </source>
</evidence>
<keyword evidence="2" id="KW-0341">Growth regulation</keyword>
<dbReference type="AlphaFoldDB" id="A0A9D5HQT7"/>
<evidence type="ECO:0000256" key="3">
    <source>
        <dbReference type="SAM" id="Coils"/>
    </source>
</evidence>
<keyword evidence="3" id="KW-0175">Coiled coil</keyword>
<feature type="domain" description="Agenet" evidence="5">
    <location>
        <begin position="233"/>
        <end position="289"/>
    </location>
</feature>
<evidence type="ECO:0000256" key="4">
    <source>
        <dbReference type="SAM" id="MobiDB-lite"/>
    </source>
</evidence>
<dbReference type="Pfam" id="PF05266">
    <property type="entry name" value="DUF724"/>
    <property type="match status" value="1"/>
</dbReference>
<organism evidence="6 7">
    <name type="scientific">Dioscorea zingiberensis</name>
    <dbReference type="NCBI Taxonomy" id="325984"/>
    <lineage>
        <taxon>Eukaryota</taxon>
        <taxon>Viridiplantae</taxon>
        <taxon>Streptophyta</taxon>
        <taxon>Embryophyta</taxon>
        <taxon>Tracheophyta</taxon>
        <taxon>Spermatophyta</taxon>
        <taxon>Magnoliopsida</taxon>
        <taxon>Liliopsida</taxon>
        <taxon>Dioscoreales</taxon>
        <taxon>Dioscoreaceae</taxon>
        <taxon>Dioscorea</taxon>
    </lineage>
</organism>
<feature type="domain" description="Agenet" evidence="5">
    <location>
        <begin position="87"/>
        <end position="142"/>
    </location>
</feature>
<dbReference type="CDD" id="cd20406">
    <property type="entry name" value="Tudor_Agenet_AtDUF_rpt2_4"/>
    <property type="match status" value="1"/>
</dbReference>
<dbReference type="EMBL" id="JAGGNH010000001">
    <property type="protein sequence ID" value="KAJ0985474.1"/>
    <property type="molecule type" value="Genomic_DNA"/>
</dbReference>
<feature type="coiled-coil region" evidence="3">
    <location>
        <begin position="872"/>
        <end position="899"/>
    </location>
</feature>
<proteinExistence type="predicted"/>
<evidence type="ECO:0000256" key="2">
    <source>
        <dbReference type="ARBA" id="ARBA00022604"/>
    </source>
</evidence>
<sequence length="936" mass="105990">MGKSGTPRRKQIKTRGFSVGDQVEVQSEDEGFRGAWYEATVVRPFPKHRRHSVVYASLLEDRDSSRPLREYVLDSHLRPRHPRRPGPPFQIHQLVEAFHQDGWWPGVVADVRGGRYAVCFPSTREEEEFVESEVRAHLQWVKGQWVSGSQDEQGRSEAKFGVGNQVEVTRDKEIFGATWYVGTVLKVIGKTYFLIEYPSLLRDRGCGGHPEVLREIVDAQYIRPSLPLKPESEKFDLFDEVEAFCTNYWLPGVVTKVLSESKYVVKPTYQEDELEFSSMDLRLHYNWINGHWVGASQKECRKSKVARINKSFISRRKPQAGKMPDFTSSVSTTSDGEITLDMCSDTSILKQEINRKLRLDDQLGSAQPCNESRKKELVKDNTKLVDLLPIERRSKISEKIGMQLDSSREVEISPSQTNEDPHSKGLHRERKGESSSVVSKLPPNMIEVLCEQGMAISNDTAKTSCLEPKTYNPTDDIPENKSKVLNLILSPSVHERNDFFSGSEWENYSGVSDSGLNLKKRRKKLVVRAPKRQRKITDVVRPAPPGFVAKRGLSPNEGKRVKQVEITADQAVEIERGKKEAEHSEIDLSGDVLDAIQLSCFNHGAGQNESSPLVFNGGDLQGENVIHGSKEYERFDCYNQPHDKHVTSQFNSSSIVEASLNDPSTQQMSVVMVSSSNCGVEGVHKGNEANVGDDNQSLSPLEEDTLTVQEDLMHNWSSSKRTEMEIVSEKNSSSQAEKNALVAFNRKSPMWETVKSMEVFSLMPQEPHFQPLEQYCQELREGMAVGLMVTFANFATSIRNLQITDPPTVFDDKLKALASLEAYGFEVQRMRSRIKQLLEIKRNQNQSEIKRTALKGQILDRKNEKGRLSASIVDFDKFIMELEQKIARYQEERASTVTQRKLIDSEIVSLQTDVDAIEEFLVSAEHQFDSALTAPW</sequence>
<name>A0A9D5HQT7_9LILI</name>
<dbReference type="SMART" id="SM00743">
    <property type="entry name" value="Agenet"/>
    <property type="match status" value="4"/>
</dbReference>
<feature type="region of interest" description="Disordered" evidence="4">
    <location>
        <begin position="399"/>
        <end position="438"/>
    </location>
</feature>
<dbReference type="PANTHER" id="PTHR31917:SF148">
    <property type="entry name" value="DUF724 DOMAIN-CONTAINING PROTEIN 2"/>
    <property type="match status" value="1"/>
</dbReference>
<dbReference type="CDD" id="cd20405">
    <property type="entry name" value="Tudor_Agenet_AtDUF_rpt1_3"/>
    <property type="match status" value="2"/>
</dbReference>
<dbReference type="Proteomes" id="UP001085076">
    <property type="component" value="Miscellaneous, Linkage group lg01"/>
</dbReference>
<evidence type="ECO:0000256" key="1">
    <source>
        <dbReference type="ARBA" id="ARBA00022448"/>
    </source>
</evidence>
<keyword evidence="7" id="KW-1185">Reference proteome</keyword>
<feature type="domain" description="Agenet" evidence="5">
    <location>
        <begin position="15"/>
        <end position="85"/>
    </location>
</feature>
<dbReference type="InterPro" id="IPR008395">
    <property type="entry name" value="Agenet-like_dom"/>
</dbReference>
<reference evidence="6" key="2">
    <citation type="journal article" date="2022" name="Hortic Res">
        <title>The genome of Dioscorea zingiberensis sheds light on the biosynthesis, origin and evolution of the medicinally important diosgenin saponins.</title>
        <authorList>
            <person name="Li Y."/>
            <person name="Tan C."/>
            <person name="Li Z."/>
            <person name="Guo J."/>
            <person name="Li S."/>
            <person name="Chen X."/>
            <person name="Wang C."/>
            <person name="Dai X."/>
            <person name="Yang H."/>
            <person name="Song W."/>
            <person name="Hou L."/>
            <person name="Xu J."/>
            <person name="Tong Z."/>
            <person name="Xu A."/>
            <person name="Yuan X."/>
            <person name="Wang W."/>
            <person name="Yang Q."/>
            <person name="Chen L."/>
            <person name="Sun Z."/>
            <person name="Wang K."/>
            <person name="Pan B."/>
            <person name="Chen J."/>
            <person name="Bao Y."/>
            <person name="Liu F."/>
            <person name="Qi X."/>
            <person name="Gang D.R."/>
            <person name="Wen J."/>
            <person name="Li J."/>
        </authorList>
    </citation>
    <scope>NUCLEOTIDE SEQUENCE</scope>
    <source>
        <strain evidence="6">Dzin_1.0</strain>
    </source>
</reference>
<accession>A0A9D5HQT7</accession>
<dbReference type="InterPro" id="IPR014002">
    <property type="entry name" value="Agenet_dom_plant"/>
</dbReference>
<dbReference type="InterPro" id="IPR007930">
    <property type="entry name" value="DUF724"/>
</dbReference>
<feature type="domain" description="Agenet" evidence="5">
    <location>
        <begin position="158"/>
        <end position="230"/>
    </location>
</feature>
<reference evidence="6" key="1">
    <citation type="submission" date="2021-03" db="EMBL/GenBank/DDBJ databases">
        <authorList>
            <person name="Li Z."/>
            <person name="Yang C."/>
        </authorList>
    </citation>
    <scope>NUCLEOTIDE SEQUENCE</scope>
    <source>
        <strain evidence="6">Dzin_1.0</strain>
        <tissue evidence="6">Leaf</tissue>
    </source>
</reference>
<evidence type="ECO:0000259" key="5">
    <source>
        <dbReference type="SMART" id="SM00743"/>
    </source>
</evidence>